<proteinExistence type="predicted"/>
<dbReference type="EMBL" id="JAENIO010000069">
    <property type="protein sequence ID" value="MBK1835635.1"/>
    <property type="molecule type" value="Genomic_DNA"/>
</dbReference>
<protein>
    <submittedName>
        <fullName evidence="1">DUF2997 domain-containing protein</fullName>
    </submittedName>
</protein>
<evidence type="ECO:0000313" key="1">
    <source>
        <dbReference type="EMBL" id="MBK1835635.1"/>
    </source>
</evidence>
<name>A0A934RWW2_9BACT</name>
<reference evidence="1" key="1">
    <citation type="submission" date="2021-01" db="EMBL/GenBank/DDBJ databases">
        <title>Modified the classification status of verrucomicrobia.</title>
        <authorList>
            <person name="Feng X."/>
        </authorList>
    </citation>
    <scope>NUCLEOTIDE SEQUENCE</scope>
    <source>
        <strain evidence="1">KCTC 12986</strain>
    </source>
</reference>
<dbReference type="AlphaFoldDB" id="A0A934RWW2"/>
<keyword evidence="2" id="KW-1185">Reference proteome</keyword>
<dbReference type="Proteomes" id="UP000604083">
    <property type="component" value="Unassembled WGS sequence"/>
</dbReference>
<organism evidence="1 2">
    <name type="scientific">Roseibacillus ishigakijimensis</name>
    <dbReference type="NCBI Taxonomy" id="454146"/>
    <lineage>
        <taxon>Bacteria</taxon>
        <taxon>Pseudomonadati</taxon>
        <taxon>Verrucomicrobiota</taxon>
        <taxon>Verrucomicrobiia</taxon>
        <taxon>Verrucomicrobiales</taxon>
        <taxon>Verrucomicrobiaceae</taxon>
        <taxon>Roseibacillus</taxon>
    </lineage>
</organism>
<evidence type="ECO:0000313" key="2">
    <source>
        <dbReference type="Proteomes" id="UP000604083"/>
    </source>
</evidence>
<dbReference type="RefSeq" id="WP_200393070.1">
    <property type="nucleotide sequence ID" value="NZ_JAENIO010000069.1"/>
</dbReference>
<comment type="caution">
    <text evidence="1">The sequence shown here is derived from an EMBL/GenBank/DDBJ whole genome shotgun (WGS) entry which is preliminary data.</text>
</comment>
<sequence>MSRSIQVTVSPAGEITVEAEGFNGRGCEAATKAIENALGKAKTRTRKPFFWKREQRLHNPQQLGGEG</sequence>
<gene>
    <name evidence="1" type="ORF">JIN78_16320</name>
</gene>
<accession>A0A934RWW2</accession>
<dbReference type="Pfam" id="PF11211">
    <property type="entry name" value="DUF2997"/>
    <property type="match status" value="1"/>
</dbReference>
<dbReference type="InterPro" id="IPR021375">
    <property type="entry name" value="DUF2997"/>
</dbReference>